<reference evidence="3 4" key="1">
    <citation type="journal article" date="2006" name="Syst. Appl. Microbiol.">
        <title>Anoxybacillus amylolyticus sp. nov., a thermophilic amylase producing bacterium isolated from Mount Rittmann (Antarctica).</title>
        <authorList>
            <person name="Poli A."/>
            <person name="Esposito E."/>
            <person name="Lama L."/>
            <person name="Orlando P."/>
            <person name="Nicolaus G."/>
            <person name="de Appolonia F."/>
            <person name="Gambacorta A."/>
            <person name="Nicolaus B."/>
        </authorList>
    </citation>
    <scope>NUCLEOTIDE SEQUENCE [LARGE SCALE GENOMIC DNA]</scope>
    <source>
        <strain evidence="3 4">DSM 15939</strain>
    </source>
</reference>
<dbReference type="PROSITE" id="PS51831">
    <property type="entry name" value="HD"/>
    <property type="match status" value="1"/>
</dbReference>
<dbReference type="AlphaFoldDB" id="A0A161HXR6"/>
<dbReference type="NCBIfam" id="TIGR01353">
    <property type="entry name" value="dGTP_triPase"/>
    <property type="match status" value="1"/>
</dbReference>
<proteinExistence type="predicted"/>
<dbReference type="Proteomes" id="UP000076865">
    <property type="component" value="Chromosome"/>
</dbReference>
<protein>
    <submittedName>
        <fullName evidence="3">dGTPase family protein</fullName>
        <ecNumber evidence="3">3.1.5.1</ecNumber>
    </submittedName>
</protein>
<name>A0A161HXR6_9BACL</name>
<dbReference type="Pfam" id="PF01966">
    <property type="entry name" value="HD"/>
    <property type="match status" value="1"/>
</dbReference>
<evidence type="ECO:0000256" key="1">
    <source>
        <dbReference type="ARBA" id="ARBA00022801"/>
    </source>
</evidence>
<organism evidence="3 4">
    <name type="scientific">Anoxybacteroides amylolyticum</name>
    <dbReference type="NCBI Taxonomy" id="294699"/>
    <lineage>
        <taxon>Bacteria</taxon>
        <taxon>Bacillati</taxon>
        <taxon>Bacillota</taxon>
        <taxon>Bacilli</taxon>
        <taxon>Bacillales</taxon>
        <taxon>Anoxybacillaceae</taxon>
        <taxon>Anoxybacteroides</taxon>
    </lineage>
</organism>
<dbReference type="InterPro" id="IPR003607">
    <property type="entry name" value="HD/PDEase_dom"/>
</dbReference>
<dbReference type="RefSeq" id="WP_066322963.1">
    <property type="nucleotide sequence ID" value="NZ_CP015438.1"/>
</dbReference>
<dbReference type="EC" id="3.1.5.1" evidence="3"/>
<evidence type="ECO:0000259" key="2">
    <source>
        <dbReference type="PROSITE" id="PS51831"/>
    </source>
</evidence>
<dbReference type="Gene3D" id="1.10.3210.10">
    <property type="entry name" value="Hypothetical protein af1432"/>
    <property type="match status" value="1"/>
</dbReference>
<gene>
    <name evidence="3" type="primary">dgt</name>
    <name evidence="3" type="ORF">GFC30_755</name>
</gene>
<dbReference type="InterPro" id="IPR006261">
    <property type="entry name" value="dGTPase"/>
</dbReference>
<dbReference type="GO" id="GO:0008832">
    <property type="term" value="F:dGTPase activity"/>
    <property type="evidence" value="ECO:0007669"/>
    <property type="project" value="UniProtKB-EC"/>
</dbReference>
<dbReference type="KEGG" id="aamy:GFC30_755"/>
<feature type="domain" description="HD" evidence="2">
    <location>
        <begin position="56"/>
        <end position="203"/>
    </location>
</feature>
<evidence type="ECO:0000313" key="4">
    <source>
        <dbReference type="Proteomes" id="UP000076865"/>
    </source>
</evidence>
<evidence type="ECO:0000313" key="3">
    <source>
        <dbReference type="EMBL" id="ANB59487.1"/>
    </source>
</evidence>
<dbReference type="OrthoDB" id="9803619at2"/>
<dbReference type="SUPFAM" id="SSF109604">
    <property type="entry name" value="HD-domain/PDEase-like"/>
    <property type="match status" value="1"/>
</dbReference>
<keyword evidence="1 3" id="KW-0378">Hydrolase</keyword>
<dbReference type="PATRIC" id="fig|294699.3.peg.757"/>
<accession>A0A161HXR6</accession>
<dbReference type="CDD" id="cd00077">
    <property type="entry name" value="HDc"/>
    <property type="match status" value="1"/>
</dbReference>
<keyword evidence="4" id="KW-1185">Reference proteome</keyword>
<dbReference type="EMBL" id="CP015438">
    <property type="protein sequence ID" value="ANB59487.1"/>
    <property type="molecule type" value="Genomic_DNA"/>
</dbReference>
<sequence>MYKKYDKSRFSPEQEKISISEFRCDYQRILRSPYFRILHTKTQLIPFPHNHNLRNRLIHSLEVNEIAEIITERVNNHLLKNDLPTIDLNLIHAATFAHDIGHPPFGHSAERSLDNIMKCFGGFESNAQTIRIVTEESHNVTLRTVAALLKHKNVIPLKREEEANLIKGYYQESSIFVNKILQTYNQPVIEEYIIELADDISNAIYDIKDMVGFFSRNQFANILNSNTILSLILEGITSNPNYKNIDNLERIINCLFNEIKDNFLEDFLSGQISRERYALNKIVIEFIDSLEFYINPAKPYYSKIQLPLHSSLKLAILIQITKICFLKNDINLKFEIRIDDYIKRIFNFLFFDNHKNRGSDTNMRQLEILDHLNDTEKARITCDLICQLSEREVINFVEKEKDLKVFI</sequence>
<dbReference type="SMART" id="SM00471">
    <property type="entry name" value="HDc"/>
    <property type="match status" value="1"/>
</dbReference>
<dbReference type="InterPro" id="IPR006674">
    <property type="entry name" value="HD_domain"/>
</dbReference>